<feature type="region of interest" description="Disordered" evidence="1">
    <location>
        <begin position="1"/>
        <end position="24"/>
    </location>
</feature>
<reference evidence="2" key="1">
    <citation type="journal article" date="2019" name="bioRxiv">
        <title>The Genome of the Zebra Mussel, Dreissena polymorpha: A Resource for Invasive Species Research.</title>
        <authorList>
            <person name="McCartney M.A."/>
            <person name="Auch B."/>
            <person name="Kono T."/>
            <person name="Mallez S."/>
            <person name="Zhang Y."/>
            <person name="Obille A."/>
            <person name="Becker A."/>
            <person name="Abrahante J.E."/>
            <person name="Garbe J."/>
            <person name="Badalamenti J.P."/>
            <person name="Herman A."/>
            <person name="Mangelson H."/>
            <person name="Liachko I."/>
            <person name="Sullivan S."/>
            <person name="Sone E.D."/>
            <person name="Koren S."/>
            <person name="Silverstein K.A.T."/>
            <person name="Beckman K.B."/>
            <person name="Gohl D.M."/>
        </authorList>
    </citation>
    <scope>NUCLEOTIDE SEQUENCE</scope>
    <source>
        <strain evidence="2">Duluth1</strain>
        <tissue evidence="2">Whole animal</tissue>
    </source>
</reference>
<keyword evidence="3" id="KW-1185">Reference proteome</keyword>
<gene>
    <name evidence="2" type="ORF">DPMN_154782</name>
</gene>
<sequence length="56" mass="6740">MNCPREHDEKLAENQADGYRSAPKKVPDHIFRDVLVEATLYRFRPSKKHRRRLSIY</sequence>
<comment type="caution">
    <text evidence="2">The sequence shown here is derived from an EMBL/GenBank/DDBJ whole genome shotgun (WGS) entry which is preliminary data.</text>
</comment>
<dbReference type="AlphaFoldDB" id="A0A9D4FNA2"/>
<proteinExistence type="predicted"/>
<evidence type="ECO:0000256" key="1">
    <source>
        <dbReference type="SAM" id="MobiDB-lite"/>
    </source>
</evidence>
<dbReference type="Proteomes" id="UP000828390">
    <property type="component" value="Unassembled WGS sequence"/>
</dbReference>
<dbReference type="EMBL" id="JAIWYP010000007">
    <property type="protein sequence ID" value="KAH3801136.1"/>
    <property type="molecule type" value="Genomic_DNA"/>
</dbReference>
<evidence type="ECO:0000313" key="2">
    <source>
        <dbReference type="EMBL" id="KAH3801136.1"/>
    </source>
</evidence>
<organism evidence="2 3">
    <name type="scientific">Dreissena polymorpha</name>
    <name type="common">Zebra mussel</name>
    <name type="synonym">Mytilus polymorpha</name>
    <dbReference type="NCBI Taxonomy" id="45954"/>
    <lineage>
        <taxon>Eukaryota</taxon>
        <taxon>Metazoa</taxon>
        <taxon>Spiralia</taxon>
        <taxon>Lophotrochozoa</taxon>
        <taxon>Mollusca</taxon>
        <taxon>Bivalvia</taxon>
        <taxon>Autobranchia</taxon>
        <taxon>Heteroconchia</taxon>
        <taxon>Euheterodonta</taxon>
        <taxon>Imparidentia</taxon>
        <taxon>Neoheterodontei</taxon>
        <taxon>Myida</taxon>
        <taxon>Dreissenoidea</taxon>
        <taxon>Dreissenidae</taxon>
        <taxon>Dreissena</taxon>
    </lineage>
</organism>
<feature type="compositionally biased region" description="Basic and acidic residues" evidence="1">
    <location>
        <begin position="1"/>
        <end position="12"/>
    </location>
</feature>
<accession>A0A9D4FNA2</accession>
<protein>
    <submittedName>
        <fullName evidence="2">Uncharacterized protein</fullName>
    </submittedName>
</protein>
<evidence type="ECO:0000313" key="3">
    <source>
        <dbReference type="Proteomes" id="UP000828390"/>
    </source>
</evidence>
<name>A0A9D4FNA2_DREPO</name>
<reference evidence="2" key="2">
    <citation type="submission" date="2020-11" db="EMBL/GenBank/DDBJ databases">
        <authorList>
            <person name="McCartney M.A."/>
            <person name="Auch B."/>
            <person name="Kono T."/>
            <person name="Mallez S."/>
            <person name="Becker A."/>
            <person name="Gohl D.M."/>
            <person name="Silverstein K.A.T."/>
            <person name="Koren S."/>
            <person name="Bechman K.B."/>
            <person name="Herman A."/>
            <person name="Abrahante J.E."/>
            <person name="Garbe J."/>
        </authorList>
    </citation>
    <scope>NUCLEOTIDE SEQUENCE</scope>
    <source>
        <strain evidence="2">Duluth1</strain>
        <tissue evidence="2">Whole animal</tissue>
    </source>
</reference>